<keyword evidence="2" id="KW-0812">Transmembrane</keyword>
<reference evidence="3" key="1">
    <citation type="journal article" date="2019" name="Philos. Trans. R. Soc. Lond., B, Biol. Sci.">
        <title>Targeted metagenomic recovery of four divergent viruses reveals shared and distinctive characteristics of giant viruses of marine eukaryotes.</title>
        <authorList>
            <person name="Needham D.M."/>
            <person name="Poirier C."/>
            <person name="Hehenberger E."/>
            <person name="Jimenez V."/>
            <person name="Swalwell J.E."/>
            <person name="Santoro A.E."/>
            <person name="Worden A.Z."/>
        </authorList>
    </citation>
    <scope>NUCLEOTIDE SEQUENCE</scope>
    <source>
        <strain evidence="3">OPacV-421</strain>
    </source>
</reference>
<evidence type="ECO:0000256" key="1">
    <source>
        <dbReference type="SAM" id="MobiDB-lite"/>
    </source>
</evidence>
<keyword evidence="2" id="KW-1133">Transmembrane helix</keyword>
<feature type="transmembrane region" description="Helical" evidence="2">
    <location>
        <begin position="59"/>
        <end position="81"/>
    </location>
</feature>
<proteinExistence type="predicted"/>
<feature type="transmembrane region" description="Helical" evidence="2">
    <location>
        <begin position="102"/>
        <end position="123"/>
    </location>
</feature>
<feature type="compositionally biased region" description="Polar residues" evidence="1">
    <location>
        <begin position="1"/>
        <end position="19"/>
    </location>
</feature>
<evidence type="ECO:0000256" key="2">
    <source>
        <dbReference type="SAM" id="Phobius"/>
    </source>
</evidence>
<feature type="transmembrane region" description="Helical" evidence="2">
    <location>
        <begin position="159"/>
        <end position="183"/>
    </location>
</feature>
<feature type="transmembrane region" description="Helical" evidence="2">
    <location>
        <begin position="31"/>
        <end position="53"/>
    </location>
</feature>
<name>A0A5J6VM31_9VIRU</name>
<feature type="region of interest" description="Disordered" evidence="1">
    <location>
        <begin position="1"/>
        <end position="21"/>
    </location>
</feature>
<organism evidence="3">
    <name type="scientific">Megaviridae environmental sample</name>
    <dbReference type="NCBI Taxonomy" id="1737588"/>
    <lineage>
        <taxon>Viruses</taxon>
        <taxon>Varidnaviria</taxon>
        <taxon>Bamfordvirae</taxon>
        <taxon>Nucleocytoviricota</taxon>
        <taxon>Megaviricetes</taxon>
        <taxon>Imitervirales</taxon>
        <taxon>Mimiviridae</taxon>
        <taxon>environmental samples</taxon>
    </lineage>
</organism>
<dbReference type="EMBL" id="MN448295">
    <property type="protein sequence ID" value="QFG74958.1"/>
    <property type="molecule type" value="Genomic_DNA"/>
</dbReference>
<protein>
    <submittedName>
        <fullName evidence="3">Uncharacterized protein</fullName>
    </submittedName>
</protein>
<feature type="transmembrane region" description="Helical" evidence="2">
    <location>
        <begin position="135"/>
        <end position="152"/>
    </location>
</feature>
<keyword evidence="2" id="KW-0472">Membrane</keyword>
<sequence length="237" mass="26753">MESQQPASTNQTTSTTSPDLNKGLRPSFENIVSILTLITPLTLSLYFILASIFNKDIKAIIYIAGLLIGTVIVWFPLVYILRHASYPDESAYCKVINVFPFLAAYNVPSYSSYFITFTAAYLIIPMIKNNDMNGWVFALMIIILGVDSIVKLKQKCTSVLGVFLGMIVGLIWSSIWVCIFLYLQPELLYFDMVNGRKEMCSMPSQKEFVCQLYNSDTRKPISSNQVPWFIANSSQEV</sequence>
<evidence type="ECO:0000313" key="3">
    <source>
        <dbReference type="EMBL" id="QFG74958.1"/>
    </source>
</evidence>
<accession>A0A5J6VM31</accession>